<proteinExistence type="inferred from homology"/>
<name>A0A5R8QGK3_9FIRM</name>
<keyword evidence="5" id="KW-1185">Reference proteome</keyword>
<dbReference type="CDD" id="cd01043">
    <property type="entry name" value="DPS"/>
    <property type="match status" value="1"/>
</dbReference>
<dbReference type="Gene3D" id="1.20.1260.10">
    <property type="match status" value="1"/>
</dbReference>
<dbReference type="Pfam" id="PF00210">
    <property type="entry name" value="Ferritin"/>
    <property type="match status" value="1"/>
</dbReference>
<accession>A0A5R8QGK3</accession>
<protein>
    <submittedName>
        <fullName evidence="4">DNA starvation/stationary phase protection protein</fullName>
    </submittedName>
</protein>
<dbReference type="GO" id="GO:0008199">
    <property type="term" value="F:ferric iron binding"/>
    <property type="evidence" value="ECO:0007669"/>
    <property type="project" value="InterPro"/>
</dbReference>
<dbReference type="FunCoup" id="A0A5R8QGK3">
    <property type="interactions" value="119"/>
</dbReference>
<feature type="domain" description="Ferritin/DPS" evidence="3">
    <location>
        <begin position="7"/>
        <end position="144"/>
    </location>
</feature>
<gene>
    <name evidence="4" type="ORF">FEZ08_00695</name>
</gene>
<dbReference type="GO" id="GO:0016722">
    <property type="term" value="F:oxidoreductase activity, acting on metal ions"/>
    <property type="evidence" value="ECO:0007669"/>
    <property type="project" value="InterPro"/>
</dbReference>
<dbReference type="PANTHER" id="PTHR42932">
    <property type="entry name" value="GENERAL STRESS PROTEIN 20U"/>
    <property type="match status" value="1"/>
</dbReference>
<sequence>MNLYQKMNVFLANQTVMYMKVHNLHWYVKGHQFFSLHEKFEEIYDQTADIIDDVAERLLSVNEYPVANLKEVLELSTISERYDKDVNGILAVEILIADIEQLIKDSKELAVLAEEADDSVTNDMFIGYTGEYQKLHWMLTSYLK</sequence>
<comment type="similarity">
    <text evidence="1 2">Belongs to the Dps family.</text>
</comment>
<organism evidence="4 5">
    <name type="scientific">Culicoidibacter larvae</name>
    <dbReference type="NCBI Taxonomy" id="2579976"/>
    <lineage>
        <taxon>Bacteria</taxon>
        <taxon>Bacillati</taxon>
        <taxon>Bacillota</taxon>
        <taxon>Culicoidibacteria</taxon>
        <taxon>Culicoidibacterales</taxon>
        <taxon>Culicoidibacteraceae</taxon>
        <taxon>Culicoidibacter</taxon>
    </lineage>
</organism>
<dbReference type="InterPro" id="IPR008331">
    <property type="entry name" value="Ferritin_DPS_dom"/>
</dbReference>
<dbReference type="SUPFAM" id="SSF47240">
    <property type="entry name" value="Ferritin-like"/>
    <property type="match status" value="1"/>
</dbReference>
<dbReference type="InterPro" id="IPR012347">
    <property type="entry name" value="Ferritin-like"/>
</dbReference>
<dbReference type="InterPro" id="IPR002177">
    <property type="entry name" value="DPS_DNA-bd"/>
</dbReference>
<dbReference type="InParanoid" id="A0A5R8QGK3"/>
<dbReference type="Proteomes" id="UP000306912">
    <property type="component" value="Unassembled WGS sequence"/>
</dbReference>
<dbReference type="EMBL" id="VBWP01000001">
    <property type="protein sequence ID" value="TLG77169.1"/>
    <property type="molecule type" value="Genomic_DNA"/>
</dbReference>
<dbReference type="RefSeq" id="WP_138189778.1">
    <property type="nucleotide sequence ID" value="NZ_VBWP01000001.1"/>
</dbReference>
<evidence type="ECO:0000259" key="3">
    <source>
        <dbReference type="Pfam" id="PF00210"/>
    </source>
</evidence>
<evidence type="ECO:0000256" key="1">
    <source>
        <dbReference type="ARBA" id="ARBA00009497"/>
    </source>
</evidence>
<dbReference type="InterPro" id="IPR009078">
    <property type="entry name" value="Ferritin-like_SF"/>
</dbReference>
<dbReference type="PRINTS" id="PR01346">
    <property type="entry name" value="HELNAPAPROT"/>
</dbReference>
<dbReference type="AlphaFoldDB" id="A0A5R8QGK3"/>
<dbReference type="InterPro" id="IPR023188">
    <property type="entry name" value="DPS_DNA-bd_CS"/>
</dbReference>
<evidence type="ECO:0000313" key="5">
    <source>
        <dbReference type="Proteomes" id="UP000306912"/>
    </source>
</evidence>
<dbReference type="OrthoDB" id="9797023at2"/>
<evidence type="ECO:0000256" key="2">
    <source>
        <dbReference type="RuleBase" id="RU003875"/>
    </source>
</evidence>
<comment type="caution">
    <text evidence="4">The sequence shown here is derived from an EMBL/GenBank/DDBJ whole genome shotgun (WGS) entry which is preliminary data.</text>
</comment>
<dbReference type="PIRSF" id="PIRSF005900">
    <property type="entry name" value="Dps"/>
    <property type="match status" value="1"/>
</dbReference>
<dbReference type="PANTHER" id="PTHR42932:SF1">
    <property type="entry name" value="GENERAL STRESS PROTEIN 20U"/>
    <property type="match status" value="1"/>
</dbReference>
<reference evidence="4 5" key="1">
    <citation type="submission" date="2019-05" db="EMBL/GenBank/DDBJ databases">
        <title>Culicoidintestinum kansasii gen. nov., sp. nov. from the gastrointestinal tract of the biting midge, Culicoides sonorensis.</title>
        <authorList>
            <person name="Neupane S."/>
            <person name="Ghosh A."/>
            <person name="Gunther S."/>
            <person name="Martin K."/>
            <person name="Zurek L."/>
        </authorList>
    </citation>
    <scope>NUCLEOTIDE SEQUENCE [LARGE SCALE GENOMIC DNA]</scope>
    <source>
        <strain evidence="4 5">CS-1</strain>
    </source>
</reference>
<dbReference type="PROSITE" id="PS00818">
    <property type="entry name" value="DPS_1"/>
    <property type="match status" value="1"/>
</dbReference>
<evidence type="ECO:0000313" key="4">
    <source>
        <dbReference type="EMBL" id="TLG77169.1"/>
    </source>
</evidence>